<dbReference type="EMBL" id="JAOVZR010000001">
    <property type="protein sequence ID" value="MCY0148839.1"/>
    <property type="molecule type" value="Genomic_DNA"/>
</dbReference>
<feature type="region of interest" description="Disordered" evidence="1">
    <location>
        <begin position="265"/>
        <end position="284"/>
    </location>
</feature>
<gene>
    <name evidence="2" type="ORF">OEG84_14300</name>
</gene>
<evidence type="ECO:0000313" key="2">
    <source>
        <dbReference type="EMBL" id="MCY0148839.1"/>
    </source>
</evidence>
<organism evidence="2 3">
    <name type="scientific">Hoeflea algicola</name>
    <dbReference type="NCBI Taxonomy" id="2983763"/>
    <lineage>
        <taxon>Bacteria</taxon>
        <taxon>Pseudomonadati</taxon>
        <taxon>Pseudomonadota</taxon>
        <taxon>Alphaproteobacteria</taxon>
        <taxon>Hyphomicrobiales</taxon>
        <taxon>Rhizobiaceae</taxon>
        <taxon>Hoeflea</taxon>
    </lineage>
</organism>
<dbReference type="RefSeq" id="WP_267654371.1">
    <property type="nucleotide sequence ID" value="NZ_JAOVZR010000001.1"/>
</dbReference>
<accession>A0ABT3ZAM4</accession>
<dbReference type="Proteomes" id="UP001073227">
    <property type="component" value="Unassembled WGS sequence"/>
</dbReference>
<evidence type="ECO:0008006" key="4">
    <source>
        <dbReference type="Google" id="ProtNLM"/>
    </source>
</evidence>
<protein>
    <recommendedName>
        <fullName evidence="4">Restriction endonuclease</fullName>
    </recommendedName>
</protein>
<keyword evidence="3" id="KW-1185">Reference proteome</keyword>
<sequence>MNMNTLKSTTTPVYAYSADCPELKLQFKELINELVESSLSADALAEALSGSIDDLATMLRSMPALEGRLIERGIAAVAKSNPDLEVITQNLRLPVLPAALQLVELNDPAKYRSLTFDADQGGRKTYTPDLIVLNRLTKVAHVVDAKRSINTYDRARIEELMKRMKAAGLVVSDFLYKEHKRLIAEEVRVVILTADNRKTDLNGGIWHISHLDHLVEIAGAGEAIGLLQRKFRSRIQANWELACETFSSKSGHQITTAVDVMTAAEETEPDDEDDQTCGGSSGIGTRREPQMIKLGFAQVPVRH</sequence>
<proteinExistence type="predicted"/>
<comment type="caution">
    <text evidence="2">The sequence shown here is derived from an EMBL/GenBank/DDBJ whole genome shotgun (WGS) entry which is preliminary data.</text>
</comment>
<evidence type="ECO:0000256" key="1">
    <source>
        <dbReference type="SAM" id="MobiDB-lite"/>
    </source>
</evidence>
<reference evidence="2" key="1">
    <citation type="submission" date="2022-10" db="EMBL/GenBank/DDBJ databases">
        <title>Hoeflea sp. G2-23, isolated from marine algae.</title>
        <authorList>
            <person name="Kristyanto S."/>
            <person name="Kim J.M."/>
            <person name="Jeon C.O."/>
        </authorList>
    </citation>
    <scope>NUCLEOTIDE SEQUENCE</scope>
    <source>
        <strain evidence="2">G2-23</strain>
    </source>
</reference>
<name>A0ABT3ZAM4_9HYPH</name>
<feature type="compositionally biased region" description="Acidic residues" evidence="1">
    <location>
        <begin position="265"/>
        <end position="275"/>
    </location>
</feature>
<evidence type="ECO:0000313" key="3">
    <source>
        <dbReference type="Proteomes" id="UP001073227"/>
    </source>
</evidence>